<evidence type="ECO:0000313" key="15">
    <source>
        <dbReference type="EMBL" id="CAH0533860.1"/>
    </source>
</evidence>
<evidence type="ECO:0000256" key="6">
    <source>
        <dbReference type="ARBA" id="ARBA00022519"/>
    </source>
</evidence>
<keyword evidence="6" id="KW-0997">Cell inner membrane</keyword>
<evidence type="ECO:0000256" key="11">
    <source>
        <dbReference type="ARBA" id="ARBA00023136"/>
    </source>
</evidence>
<dbReference type="InterPro" id="IPR004671">
    <property type="entry name" value="Na+/H+_antiporter_NhaB"/>
</dbReference>
<organism evidence="15 16">
    <name type="scientific">Vibrio stylophorae</name>
    <dbReference type="NCBI Taxonomy" id="659351"/>
    <lineage>
        <taxon>Bacteria</taxon>
        <taxon>Pseudomonadati</taxon>
        <taxon>Pseudomonadota</taxon>
        <taxon>Gammaproteobacteria</taxon>
        <taxon>Vibrionales</taxon>
        <taxon>Vibrionaceae</taxon>
        <taxon>Vibrio</taxon>
    </lineage>
</organism>
<comment type="similarity">
    <text evidence="2 13">Belongs to the NhaB Na(+)/H(+) (TC 2.A.34) antiporter family.</text>
</comment>
<comment type="subcellular location">
    <subcellularLocation>
        <location evidence="1 13">Cell membrane</location>
        <topology evidence="1 13">Multi-pass membrane protein</topology>
    </subcellularLocation>
</comment>
<keyword evidence="7 13" id="KW-0812">Transmembrane</keyword>
<evidence type="ECO:0000256" key="4">
    <source>
        <dbReference type="ARBA" id="ARBA00022449"/>
    </source>
</evidence>
<dbReference type="PANTHER" id="PTHR43302:SF1">
    <property type="entry name" value="NA(+)_H(+) ANTIPORTER NHAB"/>
    <property type="match status" value="1"/>
</dbReference>
<dbReference type="NCBIfam" id="NF007093">
    <property type="entry name" value="PRK09547.1"/>
    <property type="match status" value="1"/>
</dbReference>
<comment type="catalytic activity">
    <reaction evidence="13">
        <text>2 Na(+)(in) + 3 H(+)(out) = 2 Na(+)(out) + 3 H(+)(in)</text>
        <dbReference type="Rhea" id="RHEA:29247"/>
        <dbReference type="ChEBI" id="CHEBI:15378"/>
        <dbReference type="ChEBI" id="CHEBI:29101"/>
    </reaction>
</comment>
<evidence type="ECO:0000256" key="13">
    <source>
        <dbReference type="HAMAP-Rule" id="MF_01599"/>
    </source>
</evidence>
<dbReference type="PANTHER" id="PTHR43302">
    <property type="entry name" value="TRANSPORTER ARSB-RELATED"/>
    <property type="match status" value="1"/>
</dbReference>
<evidence type="ECO:0000256" key="3">
    <source>
        <dbReference type="ARBA" id="ARBA00022448"/>
    </source>
</evidence>
<keyword evidence="3 13" id="KW-0813">Transport</keyword>
<evidence type="ECO:0000256" key="12">
    <source>
        <dbReference type="ARBA" id="ARBA00023201"/>
    </source>
</evidence>
<dbReference type="EMBL" id="CAKLDI010000001">
    <property type="protein sequence ID" value="CAH0533860.1"/>
    <property type="molecule type" value="Genomic_DNA"/>
</dbReference>
<comment type="caution">
    <text evidence="13">Lacks conserved residue(s) required for the propagation of feature annotation.</text>
</comment>
<feature type="transmembrane region" description="Helical" evidence="13">
    <location>
        <begin position="358"/>
        <end position="376"/>
    </location>
</feature>
<keyword evidence="9 13" id="KW-0915">Sodium</keyword>
<sequence>MSISLGNAFVKNFLGKAPDWYKVTILSFLIINPIVFYLTRDENGLSMIAGWLLVVEFIFTLAMALKCYPLQPGGLLAIEAVIIGMTSPDHVKHELAANLEVILLLIFMVAGIYFMKQLLLFIFTKLLIGIRSKKLLSLAFCGAAAFLSAFLDALTVIAVVISVAIGFYAIYHRAASGADSTSGHDHTSDDSVNELSRDDLENYRAFLRSLLMHAGVGTALGGVMTMVGEPQNLIIAERAEWGFVEFILRMAPVSVPVLICGLLTCWLVERFKVFGYGAELPEPVRAILENFDREETAQRTNIDKAKLIVQALIGVWLIVGLAMHLAAVGLIGLSVIILATSFTGITEEHALGKAFEEALPFTALLAVFFTIVAVIIDQQLFAPVIATVLAMDEAVQLPMFYVANGLLSMVSDNVFVGTVYINEVLSAWHQGQISREQFDLLAVAINTGTNLPSVATPNGQAAFLFLLTSAIAPLLRLSYGRMVMMALPYTIVLTFVGLLCIELNLVPMTDILYNMNLVTHHLSVSVPEAVAGAAH</sequence>
<keyword evidence="16" id="KW-1185">Reference proteome</keyword>
<feature type="transmembrane region" description="Helical" evidence="13">
    <location>
        <begin position="461"/>
        <end position="479"/>
    </location>
</feature>
<keyword evidence="11 13" id="KW-0472">Membrane</keyword>
<keyword evidence="8 13" id="KW-1133">Transmembrane helix</keyword>
<comment type="function">
    <text evidence="13">Na(+)/H(+) antiporter that extrudes sodium in exchange for external protons.</text>
</comment>
<feature type="transmembrane region" description="Helical" evidence="13">
    <location>
        <begin position="246"/>
        <end position="268"/>
    </location>
</feature>
<dbReference type="Pfam" id="PF06450">
    <property type="entry name" value="NhaB"/>
    <property type="match status" value="1"/>
</dbReference>
<evidence type="ECO:0000256" key="2">
    <source>
        <dbReference type="ARBA" id="ARBA00006036"/>
    </source>
</evidence>
<feature type="transmembrane region" description="Helical" evidence="13">
    <location>
        <begin position="101"/>
        <end position="123"/>
    </location>
</feature>
<keyword evidence="5 13" id="KW-1003">Cell membrane</keyword>
<feature type="transmembrane region" description="Helical" evidence="13">
    <location>
        <begin position="135"/>
        <end position="151"/>
    </location>
</feature>
<protein>
    <recommendedName>
        <fullName evidence="13 14">Na(+)/H(+) antiporter NhaB</fullName>
    </recommendedName>
    <alternativeName>
        <fullName evidence="13">Sodium/proton antiporter NhaB</fullName>
    </alternativeName>
</protein>
<evidence type="ECO:0000256" key="1">
    <source>
        <dbReference type="ARBA" id="ARBA00004651"/>
    </source>
</evidence>
<evidence type="ECO:0000256" key="14">
    <source>
        <dbReference type="NCBIfam" id="TIGR00774"/>
    </source>
</evidence>
<evidence type="ECO:0000256" key="8">
    <source>
        <dbReference type="ARBA" id="ARBA00022989"/>
    </source>
</evidence>
<proteinExistence type="inferred from homology"/>
<feature type="transmembrane region" description="Helical" evidence="13">
    <location>
        <begin position="45"/>
        <end position="65"/>
    </location>
</feature>
<keyword evidence="10 13" id="KW-0406">Ion transport</keyword>
<dbReference type="NCBIfam" id="TIGR00774">
    <property type="entry name" value="NhaB"/>
    <property type="match status" value="1"/>
</dbReference>
<evidence type="ECO:0000256" key="5">
    <source>
        <dbReference type="ARBA" id="ARBA00022475"/>
    </source>
</evidence>
<reference evidence="15" key="1">
    <citation type="submission" date="2021-11" db="EMBL/GenBank/DDBJ databases">
        <authorList>
            <person name="Rodrigo-Torres L."/>
            <person name="Arahal R. D."/>
            <person name="Lucena T."/>
        </authorList>
    </citation>
    <scope>NUCLEOTIDE SEQUENCE</scope>
    <source>
        <strain evidence="15">CECT 7929</strain>
    </source>
</reference>
<comment type="caution">
    <text evidence="15">The sequence shown here is derived from an EMBL/GenBank/DDBJ whole genome shotgun (WGS) entry which is preliminary data.</text>
</comment>
<dbReference type="Proteomes" id="UP000838672">
    <property type="component" value="Unassembled WGS sequence"/>
</dbReference>
<keyword evidence="4 13" id="KW-0050">Antiport</keyword>
<accession>A0ABM8ZU86</accession>
<evidence type="ECO:0000256" key="9">
    <source>
        <dbReference type="ARBA" id="ARBA00023053"/>
    </source>
</evidence>
<evidence type="ECO:0000313" key="16">
    <source>
        <dbReference type="Proteomes" id="UP000838672"/>
    </source>
</evidence>
<feature type="transmembrane region" description="Helical" evidence="13">
    <location>
        <begin position="20"/>
        <end position="38"/>
    </location>
</feature>
<gene>
    <name evidence="13 15" type="primary">nhaB</name>
    <name evidence="15" type="ORF">VST7929_01736</name>
</gene>
<dbReference type="RefSeq" id="WP_237466276.1">
    <property type="nucleotide sequence ID" value="NZ_CAKLDI010000001.1"/>
</dbReference>
<evidence type="ECO:0000256" key="7">
    <source>
        <dbReference type="ARBA" id="ARBA00022692"/>
    </source>
</evidence>
<name>A0ABM8ZU86_9VIBR</name>
<evidence type="ECO:0000256" key="10">
    <source>
        <dbReference type="ARBA" id="ARBA00023065"/>
    </source>
</evidence>
<keyword evidence="12 13" id="KW-0739">Sodium transport</keyword>
<feature type="transmembrane region" description="Helical" evidence="13">
    <location>
        <begin position="307"/>
        <end position="338"/>
    </location>
</feature>
<dbReference type="HAMAP" id="MF_01599">
    <property type="entry name" value="NhaB"/>
    <property type="match status" value="1"/>
</dbReference>
<feature type="transmembrane region" description="Helical" evidence="13">
    <location>
        <begin position="486"/>
        <end position="506"/>
    </location>
</feature>